<dbReference type="KEGG" id="acan:ACA1_264780"/>
<evidence type="ECO:0000313" key="2">
    <source>
        <dbReference type="Proteomes" id="UP000011083"/>
    </source>
</evidence>
<name>L8H1C0_ACACF</name>
<evidence type="ECO:0000313" key="1">
    <source>
        <dbReference type="EMBL" id="ELR19304.1"/>
    </source>
</evidence>
<dbReference type="AlphaFoldDB" id="L8H1C0"/>
<dbReference type="EMBL" id="KB007933">
    <property type="protein sequence ID" value="ELR19304.1"/>
    <property type="molecule type" value="Genomic_DNA"/>
</dbReference>
<sequence length="99" mass="10984">MRLPALRRSNDSYTKVDASPAVVDDEHSEKALNKWQQKLSAETPVVDDLPFALGTKAPSVRSPRALIAERGIKKHRDNAQVSAMEAFYATNPDVWALSH</sequence>
<dbReference type="RefSeq" id="XP_004341389.1">
    <property type="nucleotide sequence ID" value="XM_004341341.1"/>
</dbReference>
<dbReference type="Proteomes" id="UP000011083">
    <property type="component" value="Unassembled WGS sequence"/>
</dbReference>
<organism evidence="1 2">
    <name type="scientific">Acanthamoeba castellanii (strain ATCC 30010 / Neff)</name>
    <dbReference type="NCBI Taxonomy" id="1257118"/>
    <lineage>
        <taxon>Eukaryota</taxon>
        <taxon>Amoebozoa</taxon>
        <taxon>Discosea</taxon>
        <taxon>Longamoebia</taxon>
        <taxon>Centramoebida</taxon>
        <taxon>Acanthamoebidae</taxon>
        <taxon>Acanthamoeba</taxon>
    </lineage>
</organism>
<dbReference type="GeneID" id="14920081"/>
<proteinExistence type="predicted"/>
<reference evidence="1 2" key="1">
    <citation type="journal article" date="2013" name="Genome Biol.">
        <title>Genome of Acanthamoeba castellanii highlights extensive lateral gene transfer and early evolution of tyrosine kinase signaling.</title>
        <authorList>
            <person name="Clarke M."/>
            <person name="Lohan A.J."/>
            <person name="Liu B."/>
            <person name="Lagkouvardos I."/>
            <person name="Roy S."/>
            <person name="Zafar N."/>
            <person name="Bertelli C."/>
            <person name="Schilde C."/>
            <person name="Kianianmomeni A."/>
            <person name="Burglin T.R."/>
            <person name="Frech C."/>
            <person name="Turcotte B."/>
            <person name="Kopec K.O."/>
            <person name="Synnott J.M."/>
            <person name="Choo C."/>
            <person name="Paponov I."/>
            <person name="Finkler A."/>
            <person name="Soon Heng Tan C."/>
            <person name="Hutchins A.P."/>
            <person name="Weinmeier T."/>
            <person name="Rattei T."/>
            <person name="Chu J.S."/>
            <person name="Gimenez G."/>
            <person name="Irimia M."/>
            <person name="Rigden D.J."/>
            <person name="Fitzpatrick D.A."/>
            <person name="Lorenzo-Morales J."/>
            <person name="Bateman A."/>
            <person name="Chiu C.H."/>
            <person name="Tang P."/>
            <person name="Hegemann P."/>
            <person name="Fromm H."/>
            <person name="Raoult D."/>
            <person name="Greub G."/>
            <person name="Miranda-Saavedra D."/>
            <person name="Chen N."/>
            <person name="Nash P."/>
            <person name="Ginger M.L."/>
            <person name="Horn M."/>
            <person name="Schaap P."/>
            <person name="Caler L."/>
            <person name="Loftus B."/>
        </authorList>
    </citation>
    <scope>NUCLEOTIDE SEQUENCE [LARGE SCALE GENOMIC DNA]</scope>
    <source>
        <strain evidence="1 2">Neff</strain>
    </source>
</reference>
<accession>L8H1C0</accession>
<gene>
    <name evidence="1" type="ORF">ACA1_264780</name>
</gene>
<dbReference type="VEuPathDB" id="AmoebaDB:ACA1_264780"/>
<keyword evidence="2" id="KW-1185">Reference proteome</keyword>
<protein>
    <submittedName>
        <fullName evidence="1">Uncharacterized protein</fullName>
    </submittedName>
</protein>